<name>A0A6J4Q5B1_9BURK</name>
<organism evidence="2">
    <name type="scientific">uncultured Ramlibacter sp</name>
    <dbReference type="NCBI Taxonomy" id="260755"/>
    <lineage>
        <taxon>Bacteria</taxon>
        <taxon>Pseudomonadati</taxon>
        <taxon>Pseudomonadota</taxon>
        <taxon>Betaproteobacteria</taxon>
        <taxon>Burkholderiales</taxon>
        <taxon>Comamonadaceae</taxon>
        <taxon>Ramlibacter</taxon>
        <taxon>environmental samples</taxon>
    </lineage>
</organism>
<dbReference type="AlphaFoldDB" id="A0A6J4Q5B1"/>
<feature type="region of interest" description="Disordered" evidence="1">
    <location>
        <begin position="1"/>
        <end position="28"/>
    </location>
</feature>
<feature type="non-terminal residue" evidence="2">
    <location>
        <position position="28"/>
    </location>
</feature>
<gene>
    <name evidence="2" type="ORF">AVDCRST_MAG51-2631</name>
</gene>
<dbReference type="EMBL" id="CADCUX010000564">
    <property type="protein sequence ID" value="CAA9431066.1"/>
    <property type="molecule type" value="Genomic_DNA"/>
</dbReference>
<evidence type="ECO:0000313" key="2">
    <source>
        <dbReference type="EMBL" id="CAA9431066.1"/>
    </source>
</evidence>
<accession>A0A6J4Q5B1</accession>
<proteinExistence type="predicted"/>
<evidence type="ECO:0000256" key="1">
    <source>
        <dbReference type="SAM" id="MobiDB-lite"/>
    </source>
</evidence>
<sequence>ARADPTARRPRAGAGRDPEVVGRDCALV</sequence>
<feature type="non-terminal residue" evidence="2">
    <location>
        <position position="1"/>
    </location>
</feature>
<reference evidence="2" key="1">
    <citation type="submission" date="2020-02" db="EMBL/GenBank/DDBJ databases">
        <authorList>
            <person name="Meier V. D."/>
        </authorList>
    </citation>
    <scope>NUCLEOTIDE SEQUENCE</scope>
    <source>
        <strain evidence="2">AVDCRST_MAG51</strain>
    </source>
</reference>
<protein>
    <submittedName>
        <fullName evidence="2">Uncharacterized protein</fullName>
    </submittedName>
</protein>